<dbReference type="InterPro" id="IPR052558">
    <property type="entry name" value="Siderophore_Hydrolase_D"/>
</dbReference>
<dbReference type="AlphaFoldDB" id="A0A927CK74"/>
<dbReference type="InterPro" id="IPR000801">
    <property type="entry name" value="Esterase-like"/>
</dbReference>
<evidence type="ECO:0000313" key="3">
    <source>
        <dbReference type="EMBL" id="MBD2868237.1"/>
    </source>
</evidence>
<protein>
    <submittedName>
        <fullName evidence="3">Alpha/beta hydrolase</fullName>
    </submittedName>
</protein>
<sequence>MSERAVRTGSAKENELKPEIERHYPVDTNRQTIFGHSLGGLFVLTALFTKPCAFQTYIAGSPSIYWNERSLLAMERAFEAQLTGDRPVRLQMTIGELENAAGSFDGFRTEAMASRLSALGSSRLSVEFKEFRDESHISVLPVLVSQGIRFAMKNPL</sequence>
<evidence type="ECO:0000256" key="2">
    <source>
        <dbReference type="ARBA" id="ARBA00022801"/>
    </source>
</evidence>
<accession>A0A927CK74</accession>
<evidence type="ECO:0000256" key="1">
    <source>
        <dbReference type="ARBA" id="ARBA00005622"/>
    </source>
</evidence>
<dbReference type="PANTHER" id="PTHR40841">
    <property type="entry name" value="SIDEROPHORE TRIACETYLFUSARININE C ESTERASE"/>
    <property type="match status" value="1"/>
</dbReference>
<organism evidence="3 4">
    <name type="scientific">Paenibacillus arenilitoris</name>
    <dbReference type="NCBI Taxonomy" id="2772299"/>
    <lineage>
        <taxon>Bacteria</taxon>
        <taxon>Bacillati</taxon>
        <taxon>Bacillota</taxon>
        <taxon>Bacilli</taxon>
        <taxon>Bacillales</taxon>
        <taxon>Paenibacillaceae</taxon>
        <taxon>Paenibacillus</taxon>
    </lineage>
</organism>
<dbReference type="PANTHER" id="PTHR40841:SF2">
    <property type="entry name" value="SIDEROPHORE-DEGRADING ESTERASE (EUROFUNG)"/>
    <property type="match status" value="1"/>
</dbReference>
<keyword evidence="2 3" id="KW-0378">Hydrolase</keyword>
<dbReference type="Pfam" id="PF00756">
    <property type="entry name" value="Esterase"/>
    <property type="match status" value="1"/>
</dbReference>
<name>A0A927CK74_9BACL</name>
<gene>
    <name evidence="3" type="ORF">IDH41_06600</name>
</gene>
<evidence type="ECO:0000313" key="4">
    <source>
        <dbReference type="Proteomes" id="UP000632125"/>
    </source>
</evidence>
<dbReference type="InterPro" id="IPR029058">
    <property type="entry name" value="AB_hydrolase_fold"/>
</dbReference>
<dbReference type="Gene3D" id="3.40.50.1820">
    <property type="entry name" value="alpha/beta hydrolase"/>
    <property type="match status" value="1"/>
</dbReference>
<dbReference type="Proteomes" id="UP000632125">
    <property type="component" value="Unassembled WGS sequence"/>
</dbReference>
<reference evidence="3" key="1">
    <citation type="submission" date="2020-09" db="EMBL/GenBank/DDBJ databases">
        <title>A novel bacterium of genus Paenibacillus, isolated from South China Sea.</title>
        <authorList>
            <person name="Huang H."/>
            <person name="Mo K."/>
            <person name="Hu Y."/>
        </authorList>
    </citation>
    <scope>NUCLEOTIDE SEQUENCE</scope>
    <source>
        <strain evidence="3">IB182493</strain>
    </source>
</reference>
<comment type="caution">
    <text evidence="3">The sequence shown here is derived from an EMBL/GenBank/DDBJ whole genome shotgun (WGS) entry which is preliminary data.</text>
</comment>
<dbReference type="SUPFAM" id="SSF53474">
    <property type="entry name" value="alpha/beta-Hydrolases"/>
    <property type="match status" value="1"/>
</dbReference>
<proteinExistence type="inferred from homology"/>
<dbReference type="GO" id="GO:0016788">
    <property type="term" value="F:hydrolase activity, acting on ester bonds"/>
    <property type="evidence" value="ECO:0007669"/>
    <property type="project" value="TreeGrafter"/>
</dbReference>
<keyword evidence="4" id="KW-1185">Reference proteome</keyword>
<comment type="similarity">
    <text evidence="1">Belongs to the esterase D family.</text>
</comment>
<dbReference type="EMBL" id="JACXIY010000008">
    <property type="protein sequence ID" value="MBD2868237.1"/>
    <property type="molecule type" value="Genomic_DNA"/>
</dbReference>